<protein>
    <recommendedName>
        <fullName evidence="5">E3 ubiquitin-protein ligase</fullName>
        <ecNumber evidence="5">2.3.2.27</ecNumber>
    </recommendedName>
</protein>
<keyword evidence="9" id="KW-1185">Reference proteome</keyword>
<comment type="similarity">
    <text evidence="5">Belongs to the E3 ubiquitin-protein ligase UBR1-like family.</text>
</comment>
<sequence length="1469" mass="167360">MSDSLFLPKFAQDPQTSVEEAQKAFESGPLKSRIDELESDPSYCPHKICNTSWAGRTIAVCCETCQVIKKGPPSYLCVPCFLNGNHTGHKYYITYVTTASCSCGNPHKIDPSGFCSRHHIPSNNPHIDDFGIELSQIPILIFSEAIESLTFLSAFDSEGLKVVIDFLLSIATKSDSLMRCLEIAICEKNDLALFLINSAAFSLNSMKILSQFFYNFFNDDYFSLNFGLAIMKSIIPFTKIMINYDIKMAFGNIMPPHHHVFEFMFSNYAFNRPLMTSFLLSKGCDISNIIINCITLFQQAINANWNYARVKMMFFHQFLSFFSEIILRLPDDTSLNLWHSLLPIFARWEYSHKFKRAFGDKLDDPNKEQELAFELGTSILSIFDGFKTTVIHDLPNFAKFFFNLNQDMLDENLESTLEKAAISNLQTFSILFESLIVHNDDSQGQFIDLLKKIDVPLDLFIKCTMVMPLRWFSFASQSFFGLFVRNDDSSLTSAQKFYYKNSITAKLFPMFSLIQFYSGLFSDKNEFTLMIDYIFGLFTFLEDKQKEADKLFSVIFFIACIVFDRVVMTNDVEEFRRLLIISILQEKPLTVINLNKLLWEQITTVPTYIAELGNITTRVKGEEYSLLKLKPNVKWHVIQPWKPPSEVMKMIGNFIQKHEDQLAPFPDWSDEPNGIELRGILLTRNMFALEYRALSDIVSDPSMNKATVHLVLNIILQTHRIFTSDDFDKYSEIAKKFDQLSDEEESKTETQEESKTETQEENKTETQEENKTETQEENKTETQEENKTETQEENKTETQEENKTETQEESKNIDTNNSDDDAIVAKTTAELAFVVPAHFEEFINAQISFLHRPKASLIDLLKKIGPLANPVLEELGITPVVSQKSDQMKEERRGRAKQLKLSIMAEFRDQQNMFNGSKADLAENEECSVCRVAINDSILCYPAIVHLTGIPWFIQSGQFKQTLFVNICTHLVHSSCAKNEMSDRMYRCPIDRSMYNFFIARLATGFNVESSQAFFKAMEIINENFHTLKSTVHPATIIAGHLIIAEVRYRNWPDSLDKPVFAVFMSNFFVNAWHYIRMLKEAGKETKNAEKIDKFSQIEKLVLDFLEAPAPFVEAEVAETIKKFAVDLHGDELLIYLRQAAILQHFCLAVDLSPSEQFVDWESFLSFKSLCKRYNIQEAPQNSHKDKINTNENANTSENTNENANTNENTNKNSNENANTSEITNENSNTNENTNENANTNENTNKNSNENANTSEITNENANTSENTNENSNTNENTNENSNENSNTNENTNENSNTNENTNLNTNVNSNLNDNENNNDNMNVNVNSIELPLFSIVHLPNNFLEFALPPYSLNLAETSSLTALCLLTNTVISISKASTSSQYPSLGSHLQKLGGTSLLLLLNGPFSTAIAVASNEFSFVVKIISPYINDYGDEDPGFVTGRVLTLSHERLERAYDLYLSGEWTKFIPK</sequence>
<keyword evidence="2 5" id="KW-0863">Zinc-finger</keyword>
<dbReference type="PANTHER" id="PTHR21497:SF24">
    <property type="entry name" value="E3 UBIQUITIN-PROTEIN LIGASE UBR1"/>
    <property type="match status" value="1"/>
</dbReference>
<comment type="function">
    <text evidence="5">Ubiquitin ligase protein which is a component of the N-end rule pathway. Recognizes and binds to proteins bearing specific N-terminal residues that are destabilizing according to the N-end rule, leading to their ubiquitination and subsequent degradation.</text>
</comment>
<feature type="compositionally biased region" description="Low complexity" evidence="6">
    <location>
        <begin position="1190"/>
        <end position="1321"/>
    </location>
</feature>
<evidence type="ECO:0000313" key="8">
    <source>
        <dbReference type="EMBL" id="KAK8854173.1"/>
    </source>
</evidence>
<dbReference type="SMART" id="SM00396">
    <property type="entry name" value="ZnF_UBR1"/>
    <property type="match status" value="1"/>
</dbReference>
<evidence type="ECO:0000256" key="2">
    <source>
        <dbReference type="ARBA" id="ARBA00022771"/>
    </source>
</evidence>
<evidence type="ECO:0000256" key="4">
    <source>
        <dbReference type="PROSITE-ProRule" id="PRU00508"/>
    </source>
</evidence>
<evidence type="ECO:0000256" key="3">
    <source>
        <dbReference type="ARBA" id="ARBA00022833"/>
    </source>
</evidence>
<evidence type="ECO:0000256" key="6">
    <source>
        <dbReference type="SAM" id="MobiDB-lite"/>
    </source>
</evidence>
<accession>A0ABR2HYG4</accession>
<keyword evidence="1 5" id="KW-0479">Metal-binding</keyword>
<comment type="caution">
    <text evidence="8">The sequence shown here is derived from an EMBL/GenBank/DDBJ whole genome shotgun (WGS) entry which is preliminary data.</text>
</comment>
<name>A0ABR2HYG4_9EUKA</name>
<comment type="pathway">
    <text evidence="5">Protein modification; protein ubiquitination.</text>
</comment>
<dbReference type="EMBL" id="JAPFFF010000021">
    <property type="protein sequence ID" value="KAK8854173.1"/>
    <property type="molecule type" value="Genomic_DNA"/>
</dbReference>
<keyword evidence="5" id="KW-0833">Ubl conjugation pathway</keyword>
<dbReference type="Gene3D" id="2.10.110.30">
    <property type="match status" value="1"/>
</dbReference>
<comment type="catalytic activity">
    <reaction evidence="5">
        <text>S-ubiquitinyl-[E2 ubiquitin-conjugating enzyme]-L-cysteine + [acceptor protein]-L-lysine = [E2 ubiquitin-conjugating enzyme]-L-cysteine + N(6)-ubiquitinyl-[acceptor protein]-L-lysine.</text>
        <dbReference type="EC" id="2.3.2.27"/>
    </reaction>
</comment>
<organism evidence="8 9">
    <name type="scientific">Tritrichomonas musculus</name>
    <dbReference type="NCBI Taxonomy" id="1915356"/>
    <lineage>
        <taxon>Eukaryota</taxon>
        <taxon>Metamonada</taxon>
        <taxon>Parabasalia</taxon>
        <taxon>Tritrichomonadida</taxon>
        <taxon>Tritrichomonadidae</taxon>
        <taxon>Tritrichomonas</taxon>
    </lineage>
</organism>
<feature type="region of interest" description="Disordered" evidence="6">
    <location>
        <begin position="1180"/>
        <end position="1321"/>
    </location>
</feature>
<evidence type="ECO:0000256" key="5">
    <source>
        <dbReference type="RuleBase" id="RU366018"/>
    </source>
</evidence>
<dbReference type="Proteomes" id="UP001470230">
    <property type="component" value="Unassembled WGS sequence"/>
</dbReference>
<dbReference type="InterPro" id="IPR039164">
    <property type="entry name" value="UBR1-like"/>
</dbReference>
<feature type="region of interest" description="Disordered" evidence="6">
    <location>
        <begin position="739"/>
        <end position="819"/>
    </location>
</feature>
<dbReference type="InterPro" id="IPR003126">
    <property type="entry name" value="Znf_UBR"/>
</dbReference>
<proteinExistence type="inferred from homology"/>
<evidence type="ECO:0000259" key="7">
    <source>
        <dbReference type="PROSITE" id="PS51157"/>
    </source>
</evidence>
<gene>
    <name evidence="8" type="ORF">M9Y10_016731</name>
</gene>
<evidence type="ECO:0000256" key="1">
    <source>
        <dbReference type="ARBA" id="ARBA00022723"/>
    </source>
</evidence>
<feature type="zinc finger region" description="UBR-type" evidence="4">
    <location>
        <begin position="47"/>
        <end position="120"/>
    </location>
</feature>
<evidence type="ECO:0000313" key="9">
    <source>
        <dbReference type="Proteomes" id="UP001470230"/>
    </source>
</evidence>
<reference evidence="8 9" key="1">
    <citation type="submission" date="2024-04" db="EMBL/GenBank/DDBJ databases">
        <title>Tritrichomonas musculus Genome.</title>
        <authorList>
            <person name="Alves-Ferreira E."/>
            <person name="Grigg M."/>
            <person name="Lorenzi H."/>
            <person name="Galac M."/>
        </authorList>
    </citation>
    <scope>NUCLEOTIDE SEQUENCE [LARGE SCALE GENOMIC DNA]</scope>
    <source>
        <strain evidence="8 9">EAF2021</strain>
    </source>
</reference>
<dbReference type="PROSITE" id="PS51157">
    <property type="entry name" value="ZF_UBR"/>
    <property type="match status" value="1"/>
</dbReference>
<keyword evidence="3 5" id="KW-0862">Zinc</keyword>
<feature type="compositionally biased region" description="Basic and acidic residues" evidence="6">
    <location>
        <begin position="747"/>
        <end position="812"/>
    </location>
</feature>
<dbReference type="EC" id="2.3.2.27" evidence="5"/>
<dbReference type="PANTHER" id="PTHR21497">
    <property type="entry name" value="UBIQUITIN LIGASE E3 ALPHA-RELATED"/>
    <property type="match status" value="1"/>
</dbReference>
<feature type="domain" description="UBR-type" evidence="7">
    <location>
        <begin position="47"/>
        <end position="120"/>
    </location>
</feature>
<dbReference type="Pfam" id="PF02207">
    <property type="entry name" value="zf-UBR"/>
    <property type="match status" value="1"/>
</dbReference>
<keyword evidence="5" id="KW-0808">Transferase</keyword>